<gene>
    <name evidence="2" type="ORF">SAMN06295960_3641</name>
</gene>
<proteinExistence type="predicted"/>
<dbReference type="AlphaFoldDB" id="A0A1X7LJP9"/>
<reference evidence="2 3" key="1">
    <citation type="submission" date="2017-04" db="EMBL/GenBank/DDBJ databases">
        <authorList>
            <person name="Afonso C.L."/>
            <person name="Miller P.J."/>
            <person name="Scott M.A."/>
            <person name="Spackman E."/>
            <person name="Goraichik I."/>
            <person name="Dimitrov K.M."/>
            <person name="Suarez D.L."/>
            <person name="Swayne D.E."/>
        </authorList>
    </citation>
    <scope>NUCLEOTIDE SEQUENCE [LARGE SCALE GENOMIC DNA]</scope>
    <source>
        <strain evidence="2 3">11</strain>
    </source>
</reference>
<dbReference type="Gene3D" id="1.10.530.10">
    <property type="match status" value="1"/>
</dbReference>
<protein>
    <submittedName>
        <fullName evidence="2">Soluble lytic murein transglycosylase</fullName>
    </submittedName>
</protein>
<organism evidence="2 3">
    <name type="scientific">Paenibacillus aquistagni</name>
    <dbReference type="NCBI Taxonomy" id="1852522"/>
    <lineage>
        <taxon>Bacteria</taxon>
        <taxon>Bacillati</taxon>
        <taxon>Bacillota</taxon>
        <taxon>Bacilli</taxon>
        <taxon>Bacillales</taxon>
        <taxon>Paenibacillaceae</taxon>
        <taxon>Paenibacillus</taxon>
    </lineage>
</organism>
<keyword evidence="3" id="KW-1185">Reference proteome</keyword>
<feature type="domain" description="Transglycosylase SLT" evidence="1">
    <location>
        <begin position="44"/>
        <end position="155"/>
    </location>
</feature>
<evidence type="ECO:0000313" key="3">
    <source>
        <dbReference type="Proteomes" id="UP000193834"/>
    </source>
</evidence>
<dbReference type="InterPro" id="IPR023346">
    <property type="entry name" value="Lysozyme-like_dom_sf"/>
</dbReference>
<dbReference type="InterPro" id="IPR008258">
    <property type="entry name" value="Transglycosylase_SLT_dom_1"/>
</dbReference>
<dbReference type="Proteomes" id="UP000193834">
    <property type="component" value="Unassembled WGS sequence"/>
</dbReference>
<dbReference type="PANTHER" id="PTHR37423">
    <property type="entry name" value="SOLUBLE LYTIC MUREIN TRANSGLYCOSYLASE-RELATED"/>
    <property type="match status" value="1"/>
</dbReference>
<dbReference type="EMBL" id="FXAZ01000005">
    <property type="protein sequence ID" value="SMG54015.1"/>
    <property type="molecule type" value="Genomic_DNA"/>
</dbReference>
<evidence type="ECO:0000313" key="2">
    <source>
        <dbReference type="EMBL" id="SMG54015.1"/>
    </source>
</evidence>
<sequence>MNAFMKKLRSKTWLLILVVGFVLLWILQSEWLGQWMYPIPYKDTIQQKAQDQELDPLLVAAIIRVETNYIAGRESRKGAVGVMQLMPSTAEWAMQQMKLRSHFSLEQLKDEVDPNITIGTWYLKSLINMYDNNIVAAVAAYNAGPGNVNEWLKNGTWDGSLDTAKNSIPFNETRMYVKKVFHYYEKYKNVYT</sequence>
<dbReference type="Pfam" id="PF01464">
    <property type="entry name" value="SLT"/>
    <property type="match status" value="1"/>
</dbReference>
<dbReference type="SUPFAM" id="SSF53955">
    <property type="entry name" value="Lysozyme-like"/>
    <property type="match status" value="1"/>
</dbReference>
<name>A0A1X7LJP9_9BACL</name>
<dbReference type="STRING" id="1852522.SAMN06295960_3641"/>
<accession>A0A1X7LJP9</accession>
<dbReference type="CDD" id="cd16896">
    <property type="entry name" value="LT_Slt70-like"/>
    <property type="match status" value="1"/>
</dbReference>
<dbReference type="OrthoDB" id="9815002at2"/>
<dbReference type="PANTHER" id="PTHR37423:SF2">
    <property type="entry name" value="MEMBRANE-BOUND LYTIC MUREIN TRANSGLYCOSYLASE C"/>
    <property type="match status" value="1"/>
</dbReference>
<evidence type="ECO:0000259" key="1">
    <source>
        <dbReference type="Pfam" id="PF01464"/>
    </source>
</evidence>